<feature type="transmembrane region" description="Helical" evidence="1">
    <location>
        <begin position="85"/>
        <end position="105"/>
    </location>
</feature>
<gene>
    <name evidence="2" type="ORF">Bpfe_020781</name>
</gene>
<dbReference type="PANTHER" id="PTHR32251:SF15">
    <property type="entry name" value="3-OXO-5-ALPHA-STEROID 4-DEHYDROGENASE (DUF1295)"/>
    <property type="match status" value="1"/>
</dbReference>
<comment type="caution">
    <text evidence="2">The sequence shown here is derived from an EMBL/GenBank/DDBJ whole genome shotgun (WGS) entry which is preliminary data.</text>
</comment>
<dbReference type="InterPro" id="IPR010721">
    <property type="entry name" value="UstE-like"/>
</dbReference>
<dbReference type="Gene3D" id="1.20.120.1630">
    <property type="match status" value="1"/>
</dbReference>
<evidence type="ECO:0000313" key="2">
    <source>
        <dbReference type="EMBL" id="KAK0049760.1"/>
    </source>
</evidence>
<dbReference type="PROSITE" id="PS50244">
    <property type="entry name" value="S5A_REDUCTASE"/>
    <property type="match status" value="1"/>
</dbReference>
<feature type="transmembrane region" description="Helical" evidence="1">
    <location>
        <begin position="194"/>
        <end position="215"/>
    </location>
</feature>
<evidence type="ECO:0000313" key="3">
    <source>
        <dbReference type="Proteomes" id="UP001233172"/>
    </source>
</evidence>
<dbReference type="GO" id="GO:0016020">
    <property type="term" value="C:membrane"/>
    <property type="evidence" value="ECO:0007669"/>
    <property type="project" value="TreeGrafter"/>
</dbReference>
<keyword evidence="1" id="KW-1133">Transmembrane helix</keyword>
<feature type="transmembrane region" description="Helical" evidence="1">
    <location>
        <begin position="117"/>
        <end position="139"/>
    </location>
</feature>
<feature type="transmembrane region" description="Helical" evidence="1">
    <location>
        <begin position="170"/>
        <end position="188"/>
    </location>
</feature>
<evidence type="ECO:0008006" key="4">
    <source>
        <dbReference type="Google" id="ProtNLM"/>
    </source>
</evidence>
<sequence length="293" mass="33480">MQLSFFLVACTFKFDKVTDFAGGTNFVVLAVMTFLVSQTFQARQIIVTVFIIVWGLRLSGYLLYRIIKIGEDNRFDDKRENCLKFAGFWIFQAIWVFTVSLPVIFVNAEGSAVTTNYITPQDIVGFFLFGFGLVIETVADIQKFNFRNNSANKGKWCDTGLWHFSRHPNYFGEILIWIGIFLISTSILESGQWTAVLSPLFTMTILLFLSGIPLLEKNADKRYRSNESYLSYKKKTSPLILLLPACYGILPLCIKCTFCCEFPLYNHLSEETMTIRSDSQQEPITNQPETKNA</sequence>
<organism evidence="2 3">
    <name type="scientific">Biomphalaria pfeifferi</name>
    <name type="common">Bloodfluke planorb</name>
    <name type="synonym">Freshwater snail</name>
    <dbReference type="NCBI Taxonomy" id="112525"/>
    <lineage>
        <taxon>Eukaryota</taxon>
        <taxon>Metazoa</taxon>
        <taxon>Spiralia</taxon>
        <taxon>Lophotrochozoa</taxon>
        <taxon>Mollusca</taxon>
        <taxon>Gastropoda</taxon>
        <taxon>Heterobranchia</taxon>
        <taxon>Euthyneura</taxon>
        <taxon>Panpulmonata</taxon>
        <taxon>Hygrophila</taxon>
        <taxon>Lymnaeoidea</taxon>
        <taxon>Planorbidae</taxon>
        <taxon>Biomphalaria</taxon>
    </lineage>
</organism>
<dbReference type="EMBL" id="JASAOG010000122">
    <property type="protein sequence ID" value="KAK0049760.1"/>
    <property type="molecule type" value="Genomic_DNA"/>
</dbReference>
<keyword evidence="1" id="KW-0472">Membrane</keyword>
<feature type="transmembrane region" description="Helical" evidence="1">
    <location>
        <begin position="20"/>
        <end position="39"/>
    </location>
</feature>
<dbReference type="Proteomes" id="UP001233172">
    <property type="component" value="Unassembled WGS sequence"/>
</dbReference>
<reference evidence="2" key="1">
    <citation type="journal article" date="2023" name="PLoS Negl. Trop. Dis.">
        <title>A genome sequence for Biomphalaria pfeifferi, the major vector snail for the human-infecting parasite Schistosoma mansoni.</title>
        <authorList>
            <person name="Bu L."/>
            <person name="Lu L."/>
            <person name="Laidemitt M.R."/>
            <person name="Zhang S.M."/>
            <person name="Mutuku M."/>
            <person name="Mkoji G."/>
            <person name="Steinauer M."/>
            <person name="Loker E.S."/>
        </authorList>
    </citation>
    <scope>NUCLEOTIDE SEQUENCE</scope>
    <source>
        <strain evidence="2">KasaAsao</strain>
    </source>
</reference>
<keyword evidence="3" id="KW-1185">Reference proteome</keyword>
<proteinExistence type="predicted"/>
<name>A0AAD8F3B3_BIOPF</name>
<reference evidence="2" key="2">
    <citation type="submission" date="2023-04" db="EMBL/GenBank/DDBJ databases">
        <authorList>
            <person name="Bu L."/>
            <person name="Lu L."/>
            <person name="Laidemitt M.R."/>
            <person name="Zhang S.M."/>
            <person name="Mutuku M."/>
            <person name="Mkoji G."/>
            <person name="Steinauer M."/>
            <person name="Loker E.S."/>
        </authorList>
    </citation>
    <scope>NUCLEOTIDE SEQUENCE</scope>
    <source>
        <strain evidence="2">KasaAsao</strain>
        <tissue evidence="2">Whole Snail</tissue>
    </source>
</reference>
<feature type="transmembrane region" description="Helical" evidence="1">
    <location>
        <begin position="45"/>
        <end position="64"/>
    </location>
</feature>
<keyword evidence="1" id="KW-0812">Transmembrane</keyword>
<dbReference type="Pfam" id="PF06966">
    <property type="entry name" value="DUF1295"/>
    <property type="match status" value="1"/>
</dbReference>
<dbReference type="AlphaFoldDB" id="A0AAD8F3B3"/>
<evidence type="ECO:0000256" key="1">
    <source>
        <dbReference type="SAM" id="Phobius"/>
    </source>
</evidence>
<accession>A0AAD8F3B3</accession>
<protein>
    <recommendedName>
        <fullName evidence="4">Steroid 5-alpha reductase C-terminal domain-containing protein</fullName>
    </recommendedName>
</protein>
<dbReference type="PANTHER" id="PTHR32251">
    <property type="entry name" value="3-OXO-5-ALPHA-STEROID 4-DEHYDROGENASE"/>
    <property type="match status" value="1"/>
</dbReference>